<dbReference type="OrthoDB" id="2377581at2759"/>
<evidence type="ECO:0000256" key="6">
    <source>
        <dbReference type="SAM" id="Phobius"/>
    </source>
</evidence>
<dbReference type="SUPFAM" id="SSF101908">
    <property type="entry name" value="Putative isomerase YbhE"/>
    <property type="match status" value="1"/>
</dbReference>
<dbReference type="Gene3D" id="1.10.287.70">
    <property type="match status" value="1"/>
</dbReference>
<name>A0A8H4AM58_GIGMA</name>
<evidence type="ECO:0000259" key="7">
    <source>
        <dbReference type="Pfam" id="PF00520"/>
    </source>
</evidence>
<keyword evidence="3" id="KW-0677">Repeat</keyword>
<evidence type="ECO:0000313" key="8">
    <source>
        <dbReference type="EMBL" id="KAF0511894.1"/>
    </source>
</evidence>
<feature type="transmembrane region" description="Helical" evidence="6">
    <location>
        <begin position="883"/>
        <end position="905"/>
    </location>
</feature>
<dbReference type="InterPro" id="IPR005821">
    <property type="entry name" value="Ion_trans_dom"/>
</dbReference>
<dbReference type="GO" id="GO:0005216">
    <property type="term" value="F:monoatomic ion channel activity"/>
    <property type="evidence" value="ECO:0007669"/>
    <property type="project" value="InterPro"/>
</dbReference>
<evidence type="ECO:0000256" key="1">
    <source>
        <dbReference type="ARBA" id="ARBA00004141"/>
    </source>
</evidence>
<feature type="transmembrane region" description="Helical" evidence="6">
    <location>
        <begin position="814"/>
        <end position="839"/>
    </location>
</feature>
<feature type="transmembrane region" description="Helical" evidence="6">
    <location>
        <begin position="988"/>
        <end position="1010"/>
    </location>
</feature>
<evidence type="ECO:0000256" key="2">
    <source>
        <dbReference type="ARBA" id="ARBA00022692"/>
    </source>
</evidence>
<keyword evidence="8" id="KW-0675">Receptor</keyword>
<dbReference type="PANTHER" id="PTHR10582">
    <property type="entry name" value="TRANSIENT RECEPTOR POTENTIAL ION CHANNEL PROTEIN"/>
    <property type="match status" value="1"/>
</dbReference>
<keyword evidence="5 6" id="KW-0472">Membrane</keyword>
<sequence length="1103" mass="128821">MEKFNSFSNGDIKTVISSSPHNDNKITTVICSPKLKYIATSSSIKEKRDFMIALWPIIGDKNTLQPESTTTFRQFIHDDGAVNHKLRSVSDNNLVVVEYTSHNEPSIRVFVIFDLVRGFHIKVPGIPMQSHYHLFECAFLDNGDLVVINDTDVFVYTISFFRGQSMLICKAAYGFTHRYTKCLISKFGKLIPACYKYEYKEDDIRTQWDLETGSFVAQIPMDFRSVEDSNGHDDLVRNSDKTLLASYTCVGKPQKRILNVYSAETCVKLFSYNTLKENQYDIDFVRNGSRILVPSFTKYTKIDDPPVIDFLTLIDPFSFNSPIHISLKESSNEINVPLDFTPRLINKNKAIGIVDGLVHVRDIFQEDHSRKDVNDYNNFQNFMGDNLKHYLGSSSSPSSSYNKVYSGNNITWSIFDTQDGEELTAFNLNKTTYYWEPIDKRQGFYFNRIDDRLAGGIQDCRILPNDDFMVISKSFILIFTIDCKHKIQISYWWDRYSLTAGEVKLDNLISVRYFDDILKYYEVEMENVKTNEISYPLHELIENNITNLLFFTLHAPKILKAAIKFHRGDVVELICDQCMEFFEANQKNLAILSIISSILCKLDKYYPGSASKFLAQTTLVMKPVDHLHIHSTIYPHLYTYTLEHHMFKLNRFSKFYLDLYRSYSGFMLNLQNSDLWNSFLEILHYDRKFKRPALDLFIPLSKFASYPVEYNFWNELLGRPQANGFVKMQTTELYSDWNGEALLNFKWNTFGKYYYFFNWFVYTVYLLTFAFAVTDPKDFISQSNQRILLWISIILGFYHISFEIRQFVFNWKDYILSSWNFFDLGAYILPVATSIYWLNYGVPPLWAPAMSNLFLDLKFLFFLRPFESFGVYFAMITGVARKVFSFLIILGLILLGYTHALFTLLQPIEEFDESEPLFNDDKNNPWNLVPTFYRVGSDGNIIKKSAFIEPPNKNTNMYTNFGTALIAVYQLMTGDTGSLSSWEYSDNFPLVFLMITFSFFTVIYLLNLFIGLMSNAIQDNDNKASFLKQKAEILAEIELFCLFPQQRRWRHWFPDYIYYKAHVDEVRSKIREINGHDWHGVEKPVLHPELLKIIGMDKSRYRE</sequence>
<feature type="transmembrane region" description="Helical" evidence="6">
    <location>
        <begin position="753"/>
        <end position="773"/>
    </location>
</feature>
<evidence type="ECO:0000256" key="5">
    <source>
        <dbReference type="ARBA" id="ARBA00023136"/>
    </source>
</evidence>
<comment type="subcellular location">
    <subcellularLocation>
        <location evidence="1">Membrane</location>
        <topology evidence="1">Multi-pass membrane protein</topology>
    </subcellularLocation>
</comment>
<dbReference type="GO" id="GO:0005886">
    <property type="term" value="C:plasma membrane"/>
    <property type="evidence" value="ECO:0007669"/>
    <property type="project" value="TreeGrafter"/>
</dbReference>
<dbReference type="InterPro" id="IPR024862">
    <property type="entry name" value="TRPV"/>
</dbReference>
<dbReference type="PANTHER" id="PTHR10582:SF2">
    <property type="entry name" value="INACTIVE"/>
    <property type="match status" value="1"/>
</dbReference>
<organism evidence="8 9">
    <name type="scientific">Gigaspora margarita</name>
    <dbReference type="NCBI Taxonomy" id="4874"/>
    <lineage>
        <taxon>Eukaryota</taxon>
        <taxon>Fungi</taxon>
        <taxon>Fungi incertae sedis</taxon>
        <taxon>Mucoromycota</taxon>
        <taxon>Glomeromycotina</taxon>
        <taxon>Glomeromycetes</taxon>
        <taxon>Diversisporales</taxon>
        <taxon>Gigasporaceae</taxon>
        <taxon>Gigaspora</taxon>
    </lineage>
</organism>
<proteinExistence type="predicted"/>
<dbReference type="Proteomes" id="UP000439903">
    <property type="component" value="Unassembled WGS sequence"/>
</dbReference>
<comment type="caution">
    <text evidence="8">The sequence shown here is derived from an EMBL/GenBank/DDBJ whole genome shotgun (WGS) entry which is preliminary data.</text>
</comment>
<reference evidence="8 9" key="1">
    <citation type="journal article" date="2019" name="Environ. Microbiol.">
        <title>At the nexus of three kingdoms: the genome of the mycorrhizal fungus Gigaspora margarita provides insights into plant, endobacterial and fungal interactions.</title>
        <authorList>
            <person name="Venice F."/>
            <person name="Ghignone S."/>
            <person name="Salvioli di Fossalunga A."/>
            <person name="Amselem J."/>
            <person name="Novero M."/>
            <person name="Xianan X."/>
            <person name="Sedzielewska Toro K."/>
            <person name="Morin E."/>
            <person name="Lipzen A."/>
            <person name="Grigoriev I.V."/>
            <person name="Henrissat B."/>
            <person name="Martin F.M."/>
            <person name="Bonfante P."/>
        </authorList>
    </citation>
    <scope>NUCLEOTIDE SEQUENCE [LARGE SCALE GENOMIC DNA]</scope>
    <source>
        <strain evidence="8 9">BEG34</strain>
    </source>
</reference>
<evidence type="ECO:0000313" key="9">
    <source>
        <dbReference type="Proteomes" id="UP000439903"/>
    </source>
</evidence>
<feature type="transmembrane region" description="Helical" evidence="6">
    <location>
        <begin position="785"/>
        <end position="802"/>
    </location>
</feature>
<dbReference type="EMBL" id="WTPW01000432">
    <property type="protein sequence ID" value="KAF0511894.1"/>
    <property type="molecule type" value="Genomic_DNA"/>
</dbReference>
<gene>
    <name evidence="8" type="ORF">F8M41_018156</name>
</gene>
<protein>
    <submittedName>
        <fullName evidence="8">Transient receptor potential cation channel subfamily V member 4-like</fullName>
    </submittedName>
</protein>
<dbReference type="GO" id="GO:0098703">
    <property type="term" value="P:calcium ion import across plasma membrane"/>
    <property type="evidence" value="ECO:0007669"/>
    <property type="project" value="TreeGrafter"/>
</dbReference>
<keyword evidence="2 6" id="KW-0812">Transmembrane</keyword>
<keyword evidence="4 6" id="KW-1133">Transmembrane helix</keyword>
<evidence type="ECO:0000256" key="4">
    <source>
        <dbReference type="ARBA" id="ARBA00022989"/>
    </source>
</evidence>
<evidence type="ECO:0000256" key="3">
    <source>
        <dbReference type="ARBA" id="ARBA00022737"/>
    </source>
</evidence>
<feature type="domain" description="Ion transport" evidence="7">
    <location>
        <begin position="755"/>
        <end position="1022"/>
    </location>
</feature>
<dbReference type="Pfam" id="PF00520">
    <property type="entry name" value="Ion_trans"/>
    <property type="match status" value="1"/>
</dbReference>
<dbReference type="AlphaFoldDB" id="A0A8H4AM58"/>
<keyword evidence="9" id="KW-1185">Reference proteome</keyword>
<accession>A0A8H4AM58</accession>